<dbReference type="GO" id="GO:0051028">
    <property type="term" value="P:mRNA transport"/>
    <property type="evidence" value="ECO:0007669"/>
    <property type="project" value="UniProtKB-KW"/>
</dbReference>
<evidence type="ECO:0000256" key="7">
    <source>
        <dbReference type="ARBA" id="ARBA00022927"/>
    </source>
</evidence>
<dbReference type="PANTHER" id="PTHR11886">
    <property type="entry name" value="DYNEIN LIGHT CHAIN"/>
    <property type="match status" value="1"/>
</dbReference>
<sequence length="111" mass="12876">MDDEMVERKERVLRVLKAEMPEDLKTKAAEVGNQALDAHEVEKDVAQFVKKAFDEASPGTWHCVVGRNFGCSITHETKYLIFFKLDQVSSSDALCPRRGASWPWNLRWHWR</sequence>
<evidence type="ECO:0000256" key="8">
    <source>
        <dbReference type="ARBA" id="ARBA00023212"/>
    </source>
</evidence>
<dbReference type="GO" id="GO:0005868">
    <property type="term" value="C:cytoplasmic dynein complex"/>
    <property type="evidence" value="ECO:0007669"/>
    <property type="project" value="TreeGrafter"/>
</dbReference>
<dbReference type="InterPro" id="IPR037177">
    <property type="entry name" value="DLC_sf"/>
</dbReference>
<evidence type="ECO:0000256" key="3">
    <source>
        <dbReference type="ARBA" id="ARBA00022448"/>
    </source>
</evidence>
<evidence type="ECO:0000256" key="5">
    <source>
        <dbReference type="ARBA" id="ARBA00022701"/>
    </source>
</evidence>
<dbReference type="SMART" id="SM01375">
    <property type="entry name" value="Dynein_light"/>
    <property type="match status" value="1"/>
</dbReference>
<keyword evidence="6" id="KW-0509">mRNA transport</keyword>
<dbReference type="GO" id="GO:0045505">
    <property type="term" value="F:dynein intermediate chain binding"/>
    <property type="evidence" value="ECO:0007669"/>
    <property type="project" value="TreeGrafter"/>
</dbReference>
<keyword evidence="7" id="KW-0653">Protein transport</keyword>
<evidence type="ECO:0000256" key="2">
    <source>
        <dbReference type="ARBA" id="ARBA00004245"/>
    </source>
</evidence>
<dbReference type="FunFam" id="3.30.740.10:FF:000005">
    <property type="entry name" value="Dynein light chain"/>
    <property type="match status" value="1"/>
</dbReference>
<dbReference type="InterPro" id="IPR001372">
    <property type="entry name" value="Dynein_light_chain_typ-1/2"/>
</dbReference>
<keyword evidence="3" id="KW-0813">Transport</keyword>
<proteinExistence type="inferred from homology"/>
<comment type="subcellular location">
    <subcellularLocation>
        <location evidence="2 10">Cytoplasm</location>
        <location evidence="2 10">Cytoskeleton</location>
    </subcellularLocation>
    <subcellularLocation>
        <location evidence="1">Nucleus</location>
    </subcellularLocation>
</comment>
<name>A0A7S1U8R4_9STRA</name>
<keyword evidence="10" id="KW-0243">Dynein</keyword>
<dbReference type="AlphaFoldDB" id="A0A7S1U8R4"/>
<comment type="similarity">
    <text evidence="10">Belongs to the dynein light chain family.</text>
</comment>
<dbReference type="GO" id="GO:0015031">
    <property type="term" value="P:protein transport"/>
    <property type="evidence" value="ECO:0007669"/>
    <property type="project" value="UniProtKB-KW"/>
</dbReference>
<evidence type="ECO:0000256" key="10">
    <source>
        <dbReference type="RuleBase" id="RU365010"/>
    </source>
</evidence>
<keyword evidence="10" id="KW-0505">Motor protein</keyword>
<protein>
    <recommendedName>
        <fullName evidence="10">Dynein light chain</fullName>
    </recommendedName>
</protein>
<dbReference type="Gene3D" id="3.30.740.10">
    <property type="entry name" value="Protein Inhibitor Of Neuronal Nitric Oxide Synthase"/>
    <property type="match status" value="1"/>
</dbReference>
<keyword evidence="9" id="KW-0539">Nucleus</keyword>
<dbReference type="PANTHER" id="PTHR11886:SF35">
    <property type="entry name" value="DYNEIN LIGHT CHAIN"/>
    <property type="match status" value="1"/>
</dbReference>
<organism evidence="11">
    <name type="scientific">Phaeomonas parva</name>
    <dbReference type="NCBI Taxonomy" id="124430"/>
    <lineage>
        <taxon>Eukaryota</taxon>
        <taxon>Sar</taxon>
        <taxon>Stramenopiles</taxon>
        <taxon>Ochrophyta</taxon>
        <taxon>Pinguiophyceae</taxon>
        <taxon>Pinguiochrysidales</taxon>
        <taxon>Pinguiochrysidaceae</taxon>
        <taxon>Phaeomonas</taxon>
    </lineage>
</organism>
<dbReference type="GO" id="GO:0005874">
    <property type="term" value="C:microtubule"/>
    <property type="evidence" value="ECO:0007669"/>
    <property type="project" value="UniProtKB-KW"/>
</dbReference>
<dbReference type="Pfam" id="PF01221">
    <property type="entry name" value="Dynein_light"/>
    <property type="match status" value="1"/>
</dbReference>
<accession>A0A7S1U8R4</accession>
<gene>
    <name evidence="11" type="ORF">PPAR1163_LOCUS18814</name>
</gene>
<evidence type="ECO:0000313" key="11">
    <source>
        <dbReference type="EMBL" id="CAD9260436.1"/>
    </source>
</evidence>
<dbReference type="EMBL" id="HBGJ01029792">
    <property type="protein sequence ID" value="CAD9260436.1"/>
    <property type="molecule type" value="Transcribed_RNA"/>
</dbReference>
<reference evidence="11" key="1">
    <citation type="submission" date="2021-01" db="EMBL/GenBank/DDBJ databases">
        <authorList>
            <person name="Corre E."/>
            <person name="Pelletier E."/>
            <person name="Niang G."/>
            <person name="Scheremetjew M."/>
            <person name="Finn R."/>
            <person name="Kale V."/>
            <person name="Holt S."/>
            <person name="Cochrane G."/>
            <person name="Meng A."/>
            <person name="Brown T."/>
            <person name="Cohen L."/>
        </authorList>
    </citation>
    <scope>NUCLEOTIDE SEQUENCE</scope>
    <source>
        <strain evidence="11">CCMP2877</strain>
    </source>
</reference>
<keyword evidence="8 10" id="KW-0206">Cytoskeleton</keyword>
<evidence type="ECO:0000256" key="1">
    <source>
        <dbReference type="ARBA" id="ARBA00004123"/>
    </source>
</evidence>
<dbReference type="GO" id="GO:0005634">
    <property type="term" value="C:nucleus"/>
    <property type="evidence" value="ECO:0007669"/>
    <property type="project" value="UniProtKB-SubCell"/>
</dbReference>
<keyword evidence="4 10" id="KW-0963">Cytoplasm</keyword>
<dbReference type="GO" id="GO:0007017">
    <property type="term" value="P:microtubule-based process"/>
    <property type="evidence" value="ECO:0007669"/>
    <property type="project" value="InterPro"/>
</dbReference>
<evidence type="ECO:0000256" key="9">
    <source>
        <dbReference type="ARBA" id="ARBA00023242"/>
    </source>
</evidence>
<dbReference type="SUPFAM" id="SSF54648">
    <property type="entry name" value="DLC"/>
    <property type="match status" value="1"/>
</dbReference>
<keyword evidence="5 10" id="KW-0493">Microtubule</keyword>
<evidence type="ECO:0000256" key="4">
    <source>
        <dbReference type="ARBA" id="ARBA00022490"/>
    </source>
</evidence>
<evidence type="ECO:0000256" key="6">
    <source>
        <dbReference type="ARBA" id="ARBA00022816"/>
    </source>
</evidence>